<comment type="caution">
    <text evidence="2">The sequence shown here is derived from an EMBL/GenBank/DDBJ whole genome shotgun (WGS) entry which is preliminary data.</text>
</comment>
<gene>
    <name evidence="2" type="ORF">KHLLAP_LOCUS3147</name>
</gene>
<evidence type="ECO:0000313" key="3">
    <source>
        <dbReference type="Proteomes" id="UP001295740"/>
    </source>
</evidence>
<sequence length="216" mass="24056">MPDKLPFLWKLRPGLLPKPPPVSVHPAPRRLQRPPPPFSAHPAPPQSRREAWTSAEILPHVDKSERRVCYPRLEPWSSNWDGQRRAHGKASPSLKALATLEQDPRSQAIEAALGTNTHYSDWDISIEGSMRRLAGPATASVPTVMLVKYDGSDSDEYDPAYLEGPWPDCCESVVELARDAGAAYFAVEVVHYGKLRHGRQRRGGQGVMGLLEDWDP</sequence>
<proteinExistence type="predicted"/>
<dbReference type="AlphaFoldDB" id="A0AAI8VD47"/>
<accession>A0AAI8VD47</accession>
<evidence type="ECO:0000256" key="1">
    <source>
        <dbReference type="SAM" id="MobiDB-lite"/>
    </source>
</evidence>
<dbReference type="EMBL" id="CAUWAG010000004">
    <property type="protein sequence ID" value="CAJ2502679.1"/>
    <property type="molecule type" value="Genomic_DNA"/>
</dbReference>
<feature type="compositionally biased region" description="Pro residues" evidence="1">
    <location>
        <begin position="33"/>
        <end position="45"/>
    </location>
</feature>
<organism evidence="2 3">
    <name type="scientific">Anthostomella pinea</name>
    <dbReference type="NCBI Taxonomy" id="933095"/>
    <lineage>
        <taxon>Eukaryota</taxon>
        <taxon>Fungi</taxon>
        <taxon>Dikarya</taxon>
        <taxon>Ascomycota</taxon>
        <taxon>Pezizomycotina</taxon>
        <taxon>Sordariomycetes</taxon>
        <taxon>Xylariomycetidae</taxon>
        <taxon>Xylariales</taxon>
        <taxon>Xylariaceae</taxon>
        <taxon>Anthostomella</taxon>
    </lineage>
</organism>
<protein>
    <submittedName>
        <fullName evidence="2">Uu.00g100730.m01.CDS01</fullName>
    </submittedName>
</protein>
<feature type="region of interest" description="Disordered" evidence="1">
    <location>
        <begin position="13"/>
        <end position="50"/>
    </location>
</feature>
<name>A0AAI8VD47_9PEZI</name>
<dbReference type="Proteomes" id="UP001295740">
    <property type="component" value="Unassembled WGS sequence"/>
</dbReference>
<evidence type="ECO:0000313" key="2">
    <source>
        <dbReference type="EMBL" id="CAJ2502679.1"/>
    </source>
</evidence>
<keyword evidence="3" id="KW-1185">Reference proteome</keyword>
<reference evidence="2" key="1">
    <citation type="submission" date="2023-10" db="EMBL/GenBank/DDBJ databases">
        <authorList>
            <person name="Hackl T."/>
        </authorList>
    </citation>
    <scope>NUCLEOTIDE SEQUENCE</scope>
</reference>